<proteinExistence type="inferred from homology"/>
<comment type="similarity">
    <text evidence="1">Belongs to the ABC transporter superfamily. Ycf16 family.</text>
</comment>
<dbReference type="STRING" id="1802056.A2954_03875"/>
<accession>A0A1F7IEQ9</accession>
<comment type="caution">
    <text evidence="5">The sequence shown here is derived from an EMBL/GenBank/DDBJ whole genome shotgun (WGS) entry which is preliminary data.</text>
</comment>
<protein>
    <submittedName>
        <fullName evidence="5">Fe-S cluster assembly ATPase SufC</fullName>
    </submittedName>
</protein>
<dbReference type="AlphaFoldDB" id="A0A1F7IEQ9"/>
<dbReference type="EMBL" id="MGAG01000009">
    <property type="protein sequence ID" value="OGK41824.1"/>
    <property type="molecule type" value="Genomic_DNA"/>
</dbReference>
<evidence type="ECO:0000256" key="1">
    <source>
        <dbReference type="ARBA" id="ARBA00006216"/>
    </source>
</evidence>
<dbReference type="InterPro" id="IPR010230">
    <property type="entry name" value="FeS-cluster_ATPase_SufC"/>
</dbReference>
<dbReference type="InterPro" id="IPR003593">
    <property type="entry name" value="AAA+_ATPase"/>
</dbReference>
<dbReference type="SUPFAM" id="SSF52540">
    <property type="entry name" value="P-loop containing nucleoside triphosphate hydrolases"/>
    <property type="match status" value="1"/>
</dbReference>
<gene>
    <name evidence="5" type="ORF">A2954_03875</name>
</gene>
<evidence type="ECO:0000259" key="4">
    <source>
        <dbReference type="PROSITE" id="PS50893"/>
    </source>
</evidence>
<evidence type="ECO:0000256" key="2">
    <source>
        <dbReference type="ARBA" id="ARBA00022741"/>
    </source>
</evidence>
<dbReference type="Gene3D" id="3.40.50.300">
    <property type="entry name" value="P-loop containing nucleotide triphosphate hydrolases"/>
    <property type="match status" value="1"/>
</dbReference>
<dbReference type="PANTHER" id="PTHR43204">
    <property type="entry name" value="ABC TRANSPORTER I FAMILY MEMBER 6, CHLOROPLASTIC"/>
    <property type="match status" value="1"/>
</dbReference>
<dbReference type="SMART" id="SM00382">
    <property type="entry name" value="AAA"/>
    <property type="match status" value="1"/>
</dbReference>
<sequence>MLQIKKLSVSAGKTTILKDFSFNFEKGKVYAIMGPNGSGKSTLAFTVAGHPSYKMEAGSMKMEDKEITLLSPDKRAKLGIFLSFQTPLALAGVTVFQLLRIALNKKKDPLELKKKIEEIAKKLGIKKDLTERSLNEGASGGEKKKLEMLQAAVLDPKLLIFDEIDTGVDVDALRKIAKFMNETKDGKTYLIITHYNRILHYIKPDKVLILIGGKLIKTGSAKLAEEIEKNGYEKIIKN</sequence>
<dbReference type="GO" id="GO:0005524">
    <property type="term" value="F:ATP binding"/>
    <property type="evidence" value="ECO:0007669"/>
    <property type="project" value="UniProtKB-KW"/>
</dbReference>
<dbReference type="PROSITE" id="PS50893">
    <property type="entry name" value="ABC_TRANSPORTER_2"/>
    <property type="match status" value="1"/>
</dbReference>
<feature type="domain" description="ABC transporter" evidence="4">
    <location>
        <begin position="2"/>
        <end position="237"/>
    </location>
</feature>
<dbReference type="GO" id="GO:0016887">
    <property type="term" value="F:ATP hydrolysis activity"/>
    <property type="evidence" value="ECO:0007669"/>
    <property type="project" value="InterPro"/>
</dbReference>
<dbReference type="NCBIfam" id="TIGR01978">
    <property type="entry name" value="sufC"/>
    <property type="match status" value="1"/>
</dbReference>
<reference evidence="5 6" key="1">
    <citation type="journal article" date="2016" name="Nat. Commun.">
        <title>Thousands of microbial genomes shed light on interconnected biogeochemical processes in an aquifer system.</title>
        <authorList>
            <person name="Anantharaman K."/>
            <person name="Brown C.T."/>
            <person name="Hug L.A."/>
            <person name="Sharon I."/>
            <person name="Castelle C.J."/>
            <person name="Probst A.J."/>
            <person name="Thomas B.C."/>
            <person name="Singh A."/>
            <person name="Wilkins M.J."/>
            <person name="Karaoz U."/>
            <person name="Brodie E.L."/>
            <person name="Williams K.H."/>
            <person name="Hubbard S.S."/>
            <person name="Banfield J.F."/>
        </authorList>
    </citation>
    <scope>NUCLEOTIDE SEQUENCE [LARGE SCALE GENOMIC DNA]</scope>
</reference>
<evidence type="ECO:0000256" key="3">
    <source>
        <dbReference type="ARBA" id="ARBA00022840"/>
    </source>
</evidence>
<keyword evidence="2" id="KW-0547">Nucleotide-binding</keyword>
<evidence type="ECO:0000313" key="6">
    <source>
        <dbReference type="Proteomes" id="UP000177698"/>
    </source>
</evidence>
<keyword evidence="3" id="KW-0067">ATP-binding</keyword>
<organism evidence="5 6">
    <name type="scientific">Candidatus Roizmanbacteria bacterium RIFCSPLOWO2_01_FULL_37_12</name>
    <dbReference type="NCBI Taxonomy" id="1802056"/>
    <lineage>
        <taxon>Bacteria</taxon>
        <taxon>Candidatus Roizmaniibacteriota</taxon>
    </lineage>
</organism>
<dbReference type="PANTHER" id="PTHR43204:SF1">
    <property type="entry name" value="ABC TRANSPORTER I FAMILY MEMBER 6, CHLOROPLASTIC"/>
    <property type="match status" value="1"/>
</dbReference>
<evidence type="ECO:0000313" key="5">
    <source>
        <dbReference type="EMBL" id="OGK41824.1"/>
    </source>
</evidence>
<dbReference type="InterPro" id="IPR003439">
    <property type="entry name" value="ABC_transporter-like_ATP-bd"/>
</dbReference>
<dbReference type="InterPro" id="IPR027417">
    <property type="entry name" value="P-loop_NTPase"/>
</dbReference>
<dbReference type="Proteomes" id="UP000177698">
    <property type="component" value="Unassembled WGS sequence"/>
</dbReference>
<dbReference type="Pfam" id="PF00005">
    <property type="entry name" value="ABC_tran"/>
    <property type="match status" value="1"/>
</dbReference>
<name>A0A1F7IEQ9_9BACT</name>